<keyword evidence="8" id="KW-1185">Reference proteome</keyword>
<comment type="subcellular location">
    <subcellularLocation>
        <location evidence="1">Membrane</location>
        <topology evidence="1">Multi-pass membrane protein</topology>
    </subcellularLocation>
</comment>
<feature type="transmembrane region" description="Helical" evidence="5">
    <location>
        <begin position="66"/>
        <end position="86"/>
    </location>
</feature>
<keyword evidence="3 5" id="KW-1133">Transmembrane helix</keyword>
<evidence type="ECO:0000259" key="6">
    <source>
        <dbReference type="Pfam" id="PF05154"/>
    </source>
</evidence>
<dbReference type="RefSeq" id="WP_111836503.1">
    <property type="nucleotide sequence ID" value="NZ_UAPQ01000007.1"/>
</dbReference>
<keyword evidence="2 5" id="KW-0812">Transmembrane</keyword>
<accession>A0ABY1VP22</accession>
<dbReference type="Proteomes" id="UP000250006">
    <property type="component" value="Unassembled WGS sequence"/>
</dbReference>
<sequence length="134" mass="13885">MSYDPYGQPTQQPAPYQQGPYAASPYAPGMQPKSKTTAALLAFFLGGFGVHNFYRGQTSRGIGHIVLAALGIIIVLVGAFSAASQITPGGSIPDGAAAGGFAGFAIGYLMLIGNSIWAFVEFILILVSKDGSLR</sequence>
<feature type="domain" description="TM2" evidence="6">
    <location>
        <begin position="31"/>
        <end position="79"/>
    </location>
</feature>
<protein>
    <submittedName>
        <fullName evidence="7">TM2 domain</fullName>
    </submittedName>
</protein>
<comment type="caution">
    <text evidence="7">The sequence shown here is derived from an EMBL/GenBank/DDBJ whole genome shotgun (WGS) entry which is preliminary data.</text>
</comment>
<evidence type="ECO:0000313" key="8">
    <source>
        <dbReference type="Proteomes" id="UP000250006"/>
    </source>
</evidence>
<evidence type="ECO:0000313" key="7">
    <source>
        <dbReference type="EMBL" id="SPT53543.1"/>
    </source>
</evidence>
<feature type="transmembrane region" description="Helical" evidence="5">
    <location>
        <begin position="36"/>
        <end position="54"/>
    </location>
</feature>
<name>A0ABY1VP22_9ACTO</name>
<reference evidence="7 8" key="1">
    <citation type="submission" date="2018-06" db="EMBL/GenBank/DDBJ databases">
        <authorList>
            <consortium name="Pathogen Informatics"/>
            <person name="Doyle S."/>
        </authorList>
    </citation>
    <scope>NUCLEOTIDE SEQUENCE [LARGE SCALE GENOMIC DNA]</scope>
    <source>
        <strain evidence="7 8">NCTC11535</strain>
    </source>
</reference>
<keyword evidence="4 5" id="KW-0472">Membrane</keyword>
<dbReference type="InterPro" id="IPR007829">
    <property type="entry name" value="TM2"/>
</dbReference>
<evidence type="ECO:0000256" key="4">
    <source>
        <dbReference type="ARBA" id="ARBA00023136"/>
    </source>
</evidence>
<feature type="transmembrane region" description="Helical" evidence="5">
    <location>
        <begin position="106"/>
        <end position="127"/>
    </location>
</feature>
<dbReference type="EMBL" id="UAPQ01000007">
    <property type="protein sequence ID" value="SPT53543.1"/>
    <property type="molecule type" value="Genomic_DNA"/>
</dbReference>
<evidence type="ECO:0000256" key="3">
    <source>
        <dbReference type="ARBA" id="ARBA00022989"/>
    </source>
</evidence>
<gene>
    <name evidence="7" type="ORF">NCTC11535_01212</name>
</gene>
<evidence type="ECO:0000256" key="2">
    <source>
        <dbReference type="ARBA" id="ARBA00022692"/>
    </source>
</evidence>
<evidence type="ECO:0000256" key="5">
    <source>
        <dbReference type="SAM" id="Phobius"/>
    </source>
</evidence>
<dbReference type="Pfam" id="PF05154">
    <property type="entry name" value="TM2"/>
    <property type="match status" value="1"/>
</dbReference>
<organism evidence="7 8">
    <name type="scientific">Actinomyces bovis</name>
    <dbReference type="NCBI Taxonomy" id="1658"/>
    <lineage>
        <taxon>Bacteria</taxon>
        <taxon>Bacillati</taxon>
        <taxon>Actinomycetota</taxon>
        <taxon>Actinomycetes</taxon>
        <taxon>Actinomycetales</taxon>
        <taxon>Actinomycetaceae</taxon>
        <taxon>Actinomyces</taxon>
    </lineage>
</organism>
<evidence type="ECO:0000256" key="1">
    <source>
        <dbReference type="ARBA" id="ARBA00004141"/>
    </source>
</evidence>
<proteinExistence type="predicted"/>